<sequence>MTPTELVRAAISAGCGTVADIARHSGLSRSTVELVMVYMGHTGELVRESLSSCPTSGCGSCSHNSGCSGSTGARGPVLLKLTRGG</sequence>
<dbReference type="Gene3D" id="1.10.10.10">
    <property type="entry name" value="Winged helix-like DNA-binding domain superfamily/Winged helix DNA-binding domain"/>
    <property type="match status" value="1"/>
</dbReference>
<name>A0A7G5FH02_9CORY</name>
<organism evidence="1 2">
    <name type="scientific">Corynebacterium hindlerae</name>
    <dbReference type="NCBI Taxonomy" id="699041"/>
    <lineage>
        <taxon>Bacteria</taxon>
        <taxon>Bacillati</taxon>
        <taxon>Actinomycetota</taxon>
        <taxon>Actinomycetes</taxon>
        <taxon>Mycobacteriales</taxon>
        <taxon>Corynebacteriaceae</taxon>
        <taxon>Corynebacterium</taxon>
    </lineage>
</organism>
<evidence type="ECO:0000313" key="2">
    <source>
        <dbReference type="Proteomes" id="UP000515570"/>
    </source>
</evidence>
<dbReference type="Proteomes" id="UP000515570">
    <property type="component" value="Chromosome"/>
</dbReference>
<protein>
    <submittedName>
        <fullName evidence="1">MarR family transcriptional regulator</fullName>
    </submittedName>
</protein>
<evidence type="ECO:0000313" key="1">
    <source>
        <dbReference type="EMBL" id="QMV85893.1"/>
    </source>
</evidence>
<dbReference type="RefSeq" id="WP_182386710.1">
    <property type="nucleotide sequence ID" value="NZ_CP059833.1"/>
</dbReference>
<accession>A0A7G5FH02</accession>
<dbReference type="EMBL" id="CP059833">
    <property type="protein sequence ID" value="QMV85893.1"/>
    <property type="molecule type" value="Genomic_DNA"/>
</dbReference>
<keyword evidence="2" id="KW-1185">Reference proteome</keyword>
<gene>
    <name evidence="1" type="ORF">HW450_03990</name>
</gene>
<dbReference type="InterPro" id="IPR036388">
    <property type="entry name" value="WH-like_DNA-bd_sf"/>
</dbReference>
<dbReference type="AlphaFoldDB" id="A0A7G5FH02"/>
<reference evidence="1 2" key="1">
    <citation type="submission" date="2020-07" db="EMBL/GenBank/DDBJ databases">
        <title>non toxigenic Corynebacterium sp. nov from a clinical source.</title>
        <authorList>
            <person name="Bernier A.-M."/>
            <person name="Bernard K."/>
        </authorList>
    </citation>
    <scope>NUCLEOTIDE SEQUENCE [LARGE SCALE GENOMIC DNA]</scope>
    <source>
        <strain evidence="2">NML 93-0612</strain>
    </source>
</reference>
<proteinExistence type="predicted"/>